<evidence type="ECO:0000313" key="6">
    <source>
        <dbReference type="Proteomes" id="UP000799772"/>
    </source>
</evidence>
<reference evidence="5" key="1">
    <citation type="journal article" date="2020" name="Stud. Mycol.">
        <title>101 Dothideomycetes genomes: a test case for predicting lifestyles and emergence of pathogens.</title>
        <authorList>
            <person name="Haridas S."/>
            <person name="Albert R."/>
            <person name="Binder M."/>
            <person name="Bloem J."/>
            <person name="Labutti K."/>
            <person name="Salamov A."/>
            <person name="Andreopoulos B."/>
            <person name="Baker S."/>
            <person name="Barry K."/>
            <person name="Bills G."/>
            <person name="Bluhm B."/>
            <person name="Cannon C."/>
            <person name="Castanera R."/>
            <person name="Culley D."/>
            <person name="Daum C."/>
            <person name="Ezra D."/>
            <person name="Gonzalez J."/>
            <person name="Henrissat B."/>
            <person name="Kuo A."/>
            <person name="Liang C."/>
            <person name="Lipzen A."/>
            <person name="Lutzoni F."/>
            <person name="Magnuson J."/>
            <person name="Mondo S."/>
            <person name="Nolan M."/>
            <person name="Ohm R."/>
            <person name="Pangilinan J."/>
            <person name="Park H.-J."/>
            <person name="Ramirez L."/>
            <person name="Alfaro M."/>
            <person name="Sun H."/>
            <person name="Tritt A."/>
            <person name="Yoshinaga Y."/>
            <person name="Zwiers L.-H."/>
            <person name="Turgeon B."/>
            <person name="Goodwin S."/>
            <person name="Spatafora J."/>
            <person name="Crous P."/>
            <person name="Grigoriev I."/>
        </authorList>
    </citation>
    <scope>NUCLEOTIDE SEQUENCE</scope>
    <source>
        <strain evidence="5">CBS 133067</strain>
    </source>
</reference>
<evidence type="ECO:0000259" key="4">
    <source>
        <dbReference type="Pfam" id="PF05368"/>
    </source>
</evidence>
<dbReference type="GO" id="GO:0016491">
    <property type="term" value="F:oxidoreductase activity"/>
    <property type="evidence" value="ECO:0007669"/>
    <property type="project" value="UniProtKB-KW"/>
</dbReference>
<organism evidence="5 6">
    <name type="scientific">Rhizodiscina lignyota</name>
    <dbReference type="NCBI Taxonomy" id="1504668"/>
    <lineage>
        <taxon>Eukaryota</taxon>
        <taxon>Fungi</taxon>
        <taxon>Dikarya</taxon>
        <taxon>Ascomycota</taxon>
        <taxon>Pezizomycotina</taxon>
        <taxon>Dothideomycetes</taxon>
        <taxon>Pleosporomycetidae</taxon>
        <taxon>Aulographales</taxon>
        <taxon>Rhizodiscinaceae</taxon>
        <taxon>Rhizodiscina</taxon>
    </lineage>
</organism>
<keyword evidence="6" id="KW-1185">Reference proteome</keyword>
<comment type="caution">
    <text evidence="5">The sequence shown here is derived from an EMBL/GenBank/DDBJ whole genome shotgun (WGS) entry which is preliminary data.</text>
</comment>
<evidence type="ECO:0000256" key="2">
    <source>
        <dbReference type="ARBA" id="ARBA00022857"/>
    </source>
</evidence>
<name>A0A9P4ITY8_9PEZI</name>
<dbReference type="EMBL" id="ML978121">
    <property type="protein sequence ID" value="KAF2104236.1"/>
    <property type="molecule type" value="Genomic_DNA"/>
</dbReference>
<proteinExistence type="inferred from homology"/>
<evidence type="ECO:0000256" key="3">
    <source>
        <dbReference type="ARBA" id="ARBA00023002"/>
    </source>
</evidence>
<evidence type="ECO:0000313" key="5">
    <source>
        <dbReference type="EMBL" id="KAF2104236.1"/>
    </source>
</evidence>
<protein>
    <submittedName>
        <fullName evidence="5">NAD-P-binding protein</fullName>
    </submittedName>
</protein>
<dbReference type="CDD" id="cd05259">
    <property type="entry name" value="PCBER_SDR_a"/>
    <property type="match status" value="1"/>
</dbReference>
<dbReference type="Proteomes" id="UP000799772">
    <property type="component" value="Unassembled WGS sequence"/>
</dbReference>
<sequence>MVHVALAGASSGFGLTLLHHLVKSKKHTITLLSRSAKPELSALGVNVCVVDYSNQGELVQVLTGVHTVISCMGAGAVLTESDPQLAVIEAARVAGVKRFAPSEFAHGSYEGVDLYRFKIPAWEAVQRSGTEYTRYSCGLFMNLLAPHNDEALAGLRPWNFVINMTAGTADLPGDGTTKVTYTEINDICRFVVASLDLEKWPAESMMSGDDASYIDVVKMIEKVRGGEKMLVRTNTIEDMEKMAEVPQKRFYNQARICIAKGGFEMKPTLNQLCPEVRPVSIEDFLRKWWVNKPIENPTWGEDKSFGFTKEE</sequence>
<dbReference type="Pfam" id="PF05368">
    <property type="entry name" value="NmrA"/>
    <property type="match status" value="1"/>
</dbReference>
<accession>A0A9P4ITY8</accession>
<dbReference type="Gene3D" id="3.40.50.720">
    <property type="entry name" value="NAD(P)-binding Rossmann-like Domain"/>
    <property type="match status" value="1"/>
</dbReference>
<dbReference type="InterPro" id="IPR045312">
    <property type="entry name" value="PCBER-like"/>
</dbReference>
<dbReference type="Gene3D" id="3.90.25.10">
    <property type="entry name" value="UDP-galactose 4-epimerase, domain 1"/>
    <property type="match status" value="1"/>
</dbReference>
<keyword evidence="3" id="KW-0560">Oxidoreductase</keyword>
<evidence type="ECO:0000256" key="1">
    <source>
        <dbReference type="ARBA" id="ARBA00005725"/>
    </source>
</evidence>
<dbReference type="InterPro" id="IPR051609">
    <property type="entry name" value="NmrA/Isoflavone_reductase-like"/>
</dbReference>
<feature type="domain" description="NmrA-like" evidence="4">
    <location>
        <begin position="4"/>
        <end position="256"/>
    </location>
</feature>
<keyword evidence="2" id="KW-0521">NADP</keyword>
<dbReference type="OrthoDB" id="10000533at2759"/>
<dbReference type="AlphaFoldDB" id="A0A9P4ITY8"/>
<dbReference type="SUPFAM" id="SSF51735">
    <property type="entry name" value="NAD(P)-binding Rossmann-fold domains"/>
    <property type="match status" value="1"/>
</dbReference>
<dbReference type="PANTHER" id="PTHR47706:SF4">
    <property type="entry name" value="NMRA-LIKE DOMAIN-CONTAINING PROTEIN"/>
    <property type="match status" value="1"/>
</dbReference>
<dbReference type="InterPro" id="IPR036291">
    <property type="entry name" value="NAD(P)-bd_dom_sf"/>
</dbReference>
<comment type="similarity">
    <text evidence="1">Belongs to the NmrA-type oxidoreductase family. Isoflavone reductase subfamily.</text>
</comment>
<dbReference type="InterPro" id="IPR008030">
    <property type="entry name" value="NmrA-like"/>
</dbReference>
<dbReference type="PANTHER" id="PTHR47706">
    <property type="entry name" value="NMRA-LIKE FAMILY PROTEIN"/>
    <property type="match status" value="1"/>
</dbReference>
<gene>
    <name evidence="5" type="ORF">NA57DRAFT_51076</name>
</gene>